<feature type="compositionally biased region" description="Low complexity" evidence="1">
    <location>
        <begin position="246"/>
        <end position="256"/>
    </location>
</feature>
<feature type="compositionally biased region" description="Acidic residues" evidence="1">
    <location>
        <begin position="232"/>
        <end position="245"/>
    </location>
</feature>
<feature type="compositionally biased region" description="Low complexity" evidence="1">
    <location>
        <begin position="340"/>
        <end position="350"/>
    </location>
</feature>
<accession>A0A165WHR4</accession>
<name>A0A165WHR4_9AGAM</name>
<protein>
    <submittedName>
        <fullName evidence="2">Uncharacterized protein</fullName>
    </submittedName>
</protein>
<reference evidence="2 3" key="1">
    <citation type="journal article" date="2016" name="Mol. Biol. Evol.">
        <title>Comparative Genomics of Early-Diverging Mushroom-Forming Fungi Provides Insights into the Origins of Lignocellulose Decay Capabilities.</title>
        <authorList>
            <person name="Nagy L.G."/>
            <person name="Riley R."/>
            <person name="Tritt A."/>
            <person name="Adam C."/>
            <person name="Daum C."/>
            <person name="Floudas D."/>
            <person name="Sun H."/>
            <person name="Yadav J.S."/>
            <person name="Pangilinan J."/>
            <person name="Larsson K.H."/>
            <person name="Matsuura K."/>
            <person name="Barry K."/>
            <person name="Labutti K."/>
            <person name="Kuo R."/>
            <person name="Ohm R.A."/>
            <person name="Bhattacharya S.S."/>
            <person name="Shirouzu T."/>
            <person name="Yoshinaga Y."/>
            <person name="Martin F.M."/>
            <person name="Grigoriev I.V."/>
            <person name="Hibbett D.S."/>
        </authorList>
    </citation>
    <scope>NUCLEOTIDE SEQUENCE [LARGE SCALE GENOMIC DNA]</scope>
    <source>
        <strain evidence="2 3">HHB10207 ss-3</strain>
    </source>
</reference>
<dbReference type="Proteomes" id="UP000076798">
    <property type="component" value="Unassembled WGS sequence"/>
</dbReference>
<evidence type="ECO:0000313" key="2">
    <source>
        <dbReference type="EMBL" id="KZT31165.1"/>
    </source>
</evidence>
<evidence type="ECO:0000256" key="1">
    <source>
        <dbReference type="SAM" id="MobiDB-lite"/>
    </source>
</evidence>
<proteinExistence type="predicted"/>
<feature type="region of interest" description="Disordered" evidence="1">
    <location>
        <begin position="212"/>
        <end position="256"/>
    </location>
</feature>
<dbReference type="AlphaFoldDB" id="A0A165WHR4"/>
<feature type="compositionally biased region" description="Pro residues" evidence="1">
    <location>
        <begin position="351"/>
        <end position="362"/>
    </location>
</feature>
<gene>
    <name evidence="2" type="ORF">SISSUDRAFT_1068018</name>
</gene>
<dbReference type="EMBL" id="KV428785">
    <property type="protein sequence ID" value="KZT31165.1"/>
    <property type="molecule type" value="Genomic_DNA"/>
</dbReference>
<sequence>MATGPWNTTTSQPTGHVDWFDIFDYASVELAKNLKKNPPVSQPTKASKGPSKSTTIPIQSIIFLPWGVDDQFTFPLTDTNINHLIDCQLAVKTTSNKKLIELDLSMGVKPFFQWVLGHLPKLTSYLIENDGEELHFDAIMNGPSPELAFKFLFPGKRHKFDVIDISGEKDRFSPAFFHLMHNKRGPFSLLFRPGPGKTIQQDLWEGWNTRYAQDDEVEPEPKQKGKGRAVEEPYDSEEYQDDEDGPPSSESSLELPSIQEVFEESRTRARTRPTVNFAVEIPIASGSRPVRNCRLATPHPTYAATPSPEPSPPRIINIRGSSEGPEPLPPYSAQDPNSRPALIPDLLATLPPLPPPFRRVSH</sequence>
<keyword evidence="3" id="KW-1185">Reference proteome</keyword>
<organism evidence="2 3">
    <name type="scientific">Sistotremastrum suecicum HHB10207 ss-3</name>
    <dbReference type="NCBI Taxonomy" id="1314776"/>
    <lineage>
        <taxon>Eukaryota</taxon>
        <taxon>Fungi</taxon>
        <taxon>Dikarya</taxon>
        <taxon>Basidiomycota</taxon>
        <taxon>Agaricomycotina</taxon>
        <taxon>Agaricomycetes</taxon>
        <taxon>Sistotremastrales</taxon>
        <taxon>Sistotremastraceae</taxon>
        <taxon>Sistotremastrum</taxon>
    </lineage>
</organism>
<feature type="compositionally biased region" description="Basic and acidic residues" evidence="1">
    <location>
        <begin position="219"/>
        <end position="231"/>
    </location>
</feature>
<evidence type="ECO:0000313" key="3">
    <source>
        <dbReference type="Proteomes" id="UP000076798"/>
    </source>
</evidence>
<feature type="region of interest" description="Disordered" evidence="1">
    <location>
        <begin position="297"/>
        <end position="362"/>
    </location>
</feature>